<gene>
    <name evidence="3" type="ordered locus">Cwoe_4736</name>
</gene>
<evidence type="ECO:0000256" key="1">
    <source>
        <dbReference type="ARBA" id="ARBA00022801"/>
    </source>
</evidence>
<dbReference type="InterPro" id="IPR050345">
    <property type="entry name" value="Aliph_Amidase/BUP"/>
</dbReference>
<keyword evidence="3" id="KW-0449">Lipoprotein</keyword>
<feature type="domain" description="CN hydrolase" evidence="2">
    <location>
        <begin position="13"/>
        <end position="281"/>
    </location>
</feature>
<dbReference type="Pfam" id="PF00795">
    <property type="entry name" value="CN_hydrolase"/>
    <property type="match status" value="1"/>
</dbReference>
<dbReference type="eggNOG" id="COG0388">
    <property type="taxonomic scope" value="Bacteria"/>
</dbReference>
<dbReference type="GO" id="GO:0016746">
    <property type="term" value="F:acyltransferase activity"/>
    <property type="evidence" value="ECO:0007669"/>
    <property type="project" value="UniProtKB-KW"/>
</dbReference>
<dbReference type="Gene3D" id="3.60.110.10">
    <property type="entry name" value="Carbon-nitrogen hydrolase"/>
    <property type="match status" value="1"/>
</dbReference>
<protein>
    <submittedName>
        <fullName evidence="3">Nitrilase/cyanide hydratase and apolipoprotein N-acyltransferase</fullName>
    </submittedName>
</protein>
<evidence type="ECO:0000313" key="3">
    <source>
        <dbReference type="EMBL" id="ADB53149.1"/>
    </source>
</evidence>
<keyword evidence="4" id="KW-1185">Reference proteome</keyword>
<accession>D3FA54</accession>
<dbReference type="EMBL" id="CP001854">
    <property type="protein sequence ID" value="ADB53149.1"/>
    <property type="molecule type" value="Genomic_DNA"/>
</dbReference>
<dbReference type="RefSeq" id="WP_012936200.1">
    <property type="nucleotide sequence ID" value="NC_013739.1"/>
</dbReference>
<reference evidence="4" key="2">
    <citation type="submission" date="2010-01" db="EMBL/GenBank/DDBJ databases">
        <title>The complete genome of Conexibacter woesei DSM 14684.</title>
        <authorList>
            <consortium name="US DOE Joint Genome Institute (JGI-PGF)"/>
            <person name="Lucas S."/>
            <person name="Copeland A."/>
            <person name="Lapidus A."/>
            <person name="Glavina del Rio T."/>
            <person name="Dalin E."/>
            <person name="Tice H."/>
            <person name="Bruce D."/>
            <person name="Goodwin L."/>
            <person name="Pitluck S."/>
            <person name="Kyrpides N."/>
            <person name="Mavromatis K."/>
            <person name="Ivanova N."/>
            <person name="Mikhailova N."/>
            <person name="Chertkov O."/>
            <person name="Brettin T."/>
            <person name="Detter J.C."/>
            <person name="Han C."/>
            <person name="Larimer F."/>
            <person name="Land M."/>
            <person name="Hauser L."/>
            <person name="Markowitz V."/>
            <person name="Cheng J.-F."/>
            <person name="Hugenholtz P."/>
            <person name="Woyke T."/>
            <person name="Wu D."/>
            <person name="Pukall R."/>
            <person name="Steenblock K."/>
            <person name="Schneider S."/>
            <person name="Klenk H.-P."/>
            <person name="Eisen J.A."/>
        </authorList>
    </citation>
    <scope>NUCLEOTIDE SEQUENCE [LARGE SCALE GENOMIC DNA]</scope>
    <source>
        <strain evidence="4">DSM 14684 / CIP 108061 / JCM 11494 / NBRC 100937 / ID131577</strain>
    </source>
</reference>
<dbReference type="STRING" id="469383.Cwoe_4736"/>
<organism evidence="3 4">
    <name type="scientific">Conexibacter woesei (strain DSM 14684 / CCUG 47730 / CIP 108061 / JCM 11494 / NBRC 100937 / ID131577)</name>
    <dbReference type="NCBI Taxonomy" id="469383"/>
    <lineage>
        <taxon>Bacteria</taxon>
        <taxon>Bacillati</taxon>
        <taxon>Actinomycetota</taxon>
        <taxon>Thermoleophilia</taxon>
        <taxon>Solirubrobacterales</taxon>
        <taxon>Conexibacteraceae</taxon>
        <taxon>Conexibacter</taxon>
    </lineage>
</organism>
<dbReference type="PROSITE" id="PS50263">
    <property type="entry name" value="CN_HYDROLASE"/>
    <property type="match status" value="1"/>
</dbReference>
<dbReference type="GO" id="GO:0016811">
    <property type="term" value="F:hydrolase activity, acting on carbon-nitrogen (but not peptide) bonds, in linear amides"/>
    <property type="evidence" value="ECO:0007669"/>
    <property type="project" value="UniProtKB-ARBA"/>
</dbReference>
<dbReference type="Proteomes" id="UP000008229">
    <property type="component" value="Chromosome"/>
</dbReference>
<dbReference type="HOGENOM" id="CLU_061114_0_0_11"/>
<dbReference type="AlphaFoldDB" id="D3FA54"/>
<dbReference type="PANTHER" id="PTHR43674">
    <property type="entry name" value="NITRILASE C965.09-RELATED"/>
    <property type="match status" value="1"/>
</dbReference>
<dbReference type="InterPro" id="IPR036526">
    <property type="entry name" value="C-N_Hydrolase_sf"/>
</dbReference>
<evidence type="ECO:0000313" key="4">
    <source>
        <dbReference type="Proteomes" id="UP000008229"/>
    </source>
</evidence>
<dbReference type="InterPro" id="IPR003010">
    <property type="entry name" value="C-N_Hydrolase"/>
</dbReference>
<keyword evidence="3" id="KW-0808">Transferase</keyword>
<dbReference type="SUPFAM" id="SSF56317">
    <property type="entry name" value="Carbon-nitrogen hydrolase"/>
    <property type="match status" value="1"/>
</dbReference>
<proteinExistence type="predicted"/>
<dbReference type="OrthoDB" id="9811121at2"/>
<evidence type="ECO:0000259" key="2">
    <source>
        <dbReference type="PROSITE" id="PS50263"/>
    </source>
</evidence>
<keyword evidence="3" id="KW-0012">Acyltransferase</keyword>
<dbReference type="PANTHER" id="PTHR43674:SF2">
    <property type="entry name" value="BETA-UREIDOPROPIONASE"/>
    <property type="match status" value="1"/>
</dbReference>
<reference evidence="3 4" key="1">
    <citation type="journal article" date="2010" name="Stand. Genomic Sci.">
        <title>Complete genome sequence of Conexibacter woesei type strain (ID131577).</title>
        <authorList>
            <person name="Pukall R."/>
            <person name="Lapidus A."/>
            <person name="Glavina Del Rio T."/>
            <person name="Copeland A."/>
            <person name="Tice H."/>
            <person name="Cheng J.-F."/>
            <person name="Lucas S."/>
            <person name="Chen F."/>
            <person name="Nolan M."/>
            <person name="Bruce D."/>
            <person name="Goodwin L."/>
            <person name="Pitluck S."/>
            <person name="Mavromatis K."/>
            <person name="Ivanova N."/>
            <person name="Ovchinnikova G."/>
            <person name="Pati A."/>
            <person name="Chen A."/>
            <person name="Palaniappan K."/>
            <person name="Land M."/>
            <person name="Hauser L."/>
            <person name="Chang Y.-J."/>
            <person name="Jeffries C.D."/>
            <person name="Chain P."/>
            <person name="Meincke L."/>
            <person name="Sims D."/>
            <person name="Brettin T."/>
            <person name="Detter J.C."/>
            <person name="Rohde M."/>
            <person name="Goeker M."/>
            <person name="Bristow J."/>
            <person name="Eisen J.A."/>
            <person name="Markowitz V."/>
            <person name="Kyrpides N.C."/>
            <person name="Klenk H.-P."/>
            <person name="Hugenholtz P."/>
        </authorList>
    </citation>
    <scope>NUCLEOTIDE SEQUENCE [LARGE SCALE GENOMIC DNA]</scope>
    <source>
        <strain evidence="4">DSM 14684 / CIP 108061 / JCM 11494 / NBRC 100937 / ID131577</strain>
    </source>
</reference>
<sequence length="373" mass="41243">MSATEPVALGGAYRAVVCQMETENAVDRAALERNLDHLCEMVDWAVEGAMAMGAPVGLVVAPELSIHGAAGYSWSEQRRLACDIPGPETERLAEKAREYGIHLVPGSLLERDPDSDAIFNTLVLFGPDGELLWRYRKLNVWHPLEPTQSPVDLLDHGYDVERYPLLPVARTTIGNVGGLVCYDALFPEVTRQLAYDGAEVLVRASAFMDPWGSGPGGASLATDRVRALESMAYMVSCHQGASLRSSPPYSWTAPSAVIDFEGRVLAEAQVGERIVHARLDVASLREHRRSTLAFNVLAQGRHEAYDYLDRSPSPPRPELATANDLHVRDYERAATAGHEAFWSAYYGEPCRFPTLSAPFWRAQRERAERERAR</sequence>
<name>D3FA54_CONWI</name>
<keyword evidence="1" id="KW-0378">Hydrolase</keyword>
<dbReference type="KEGG" id="cwo:Cwoe_4736"/>